<evidence type="ECO:0000313" key="1">
    <source>
        <dbReference type="EMBL" id="KGH27505.1"/>
    </source>
</evidence>
<dbReference type="Proteomes" id="UP000029553">
    <property type="component" value="Unassembled WGS sequence"/>
</dbReference>
<accession>A0A096GQQ8</accession>
<gene>
    <name evidence="1" type="ORF">P353_18080</name>
</gene>
<comment type="caution">
    <text evidence="1">The sequence shown here is derived from an EMBL/GenBank/DDBJ whole genome shotgun (WGS) entry which is preliminary data.</text>
</comment>
<evidence type="ECO:0000313" key="2">
    <source>
        <dbReference type="Proteomes" id="UP000029553"/>
    </source>
</evidence>
<dbReference type="EMBL" id="AWOR01000059">
    <property type="protein sequence ID" value="KGH27505.1"/>
    <property type="molecule type" value="Genomic_DNA"/>
</dbReference>
<protein>
    <submittedName>
        <fullName evidence="1">Uncharacterized protein</fullName>
    </submittedName>
</protein>
<dbReference type="AlphaFoldDB" id="A0A096GQQ8"/>
<organism evidence="1 2">
    <name type="scientific">Comamonas testosteroni</name>
    <name type="common">Pseudomonas testosteroni</name>
    <dbReference type="NCBI Taxonomy" id="285"/>
    <lineage>
        <taxon>Bacteria</taxon>
        <taxon>Pseudomonadati</taxon>
        <taxon>Pseudomonadota</taxon>
        <taxon>Betaproteobacteria</taxon>
        <taxon>Burkholderiales</taxon>
        <taxon>Comamonadaceae</taxon>
        <taxon>Comamonas</taxon>
    </lineage>
</organism>
<sequence length="61" mass="7389">MNWRQAPELARWWALNQDGQAYWFFEPSYDELRGIWFPEMELAPKFGYMGHHKDSLTSRPV</sequence>
<proteinExistence type="predicted"/>
<name>A0A096GQQ8_COMTE</name>
<reference evidence="1 2" key="1">
    <citation type="submission" date="2013-09" db="EMBL/GenBank/DDBJ databases">
        <title>High correlation between genotypes and phenotypes of environmental bacteria Comamonas testosteroni strains.</title>
        <authorList>
            <person name="Liu L."/>
            <person name="Zhu W."/>
            <person name="Xia X."/>
            <person name="Xu B."/>
            <person name="Luo M."/>
            <person name="Wang G."/>
        </authorList>
    </citation>
    <scope>NUCLEOTIDE SEQUENCE [LARGE SCALE GENOMIC DNA]</scope>
    <source>
        <strain evidence="1 2">JL40</strain>
    </source>
</reference>